<evidence type="ECO:0000313" key="2">
    <source>
        <dbReference type="Proteomes" id="UP000183015"/>
    </source>
</evidence>
<name>A0A1H7QMI9_STRJI</name>
<evidence type="ECO:0000313" key="1">
    <source>
        <dbReference type="EMBL" id="SEL49290.1"/>
    </source>
</evidence>
<evidence type="ECO:0008006" key="3">
    <source>
        <dbReference type="Google" id="ProtNLM"/>
    </source>
</evidence>
<dbReference type="Proteomes" id="UP000183015">
    <property type="component" value="Unassembled WGS sequence"/>
</dbReference>
<proteinExistence type="predicted"/>
<dbReference type="eggNOG" id="ENOG5031GZM">
    <property type="taxonomic scope" value="Bacteria"/>
</dbReference>
<dbReference type="Pfam" id="PF11209">
    <property type="entry name" value="LmeA"/>
    <property type="match status" value="1"/>
</dbReference>
<sequence>MRRRWVKVLTIVVVVLAVLGIAADRVANHLAEQEAAKLAQQKYGWGQDSTNGYVHVAIDGFPFLTQALGGQLDHVTLSAGDFSVNTSSHAAGDYLNVQRLTLDLHGLHVPSLTARSAQVDLVTGDLTFSYQDLSGVVTRLMGQGGALTVGPAPGSNEQEARIRISGPWAGRQLDVVASLLAQRGQVEIEVPGMQTSGYDWSIPLPDNVDFTAATSTPTGVDLQVTGHQVVVGSSIYGG</sequence>
<keyword evidence="2" id="KW-1185">Reference proteome</keyword>
<dbReference type="STRING" id="235985.SAMN05414137_109119"/>
<reference evidence="2" key="1">
    <citation type="submission" date="2016-10" db="EMBL/GenBank/DDBJ databases">
        <authorList>
            <person name="Varghese N."/>
        </authorList>
    </citation>
    <scope>NUCLEOTIDE SEQUENCE [LARGE SCALE GENOMIC DNA]</scope>
    <source>
        <strain evidence="2">DSM 45096 / BCRC 16803 / CGMCC 4.1857 / CIP 109030 / JCM 12277 / KCTC 19219 / NBRC 100920 / 33214</strain>
    </source>
</reference>
<organism evidence="1 2">
    <name type="scientific">Streptacidiphilus jiangxiensis</name>
    <dbReference type="NCBI Taxonomy" id="235985"/>
    <lineage>
        <taxon>Bacteria</taxon>
        <taxon>Bacillati</taxon>
        <taxon>Actinomycetota</taxon>
        <taxon>Actinomycetes</taxon>
        <taxon>Kitasatosporales</taxon>
        <taxon>Streptomycetaceae</taxon>
        <taxon>Streptacidiphilus</taxon>
    </lineage>
</organism>
<gene>
    <name evidence="1" type="ORF">SAMN05414137_109119</name>
</gene>
<dbReference type="EMBL" id="FOAZ01000009">
    <property type="protein sequence ID" value="SEL49290.1"/>
    <property type="molecule type" value="Genomic_DNA"/>
</dbReference>
<protein>
    <recommendedName>
        <fullName evidence="3">DUF2993 domain-containing protein</fullName>
    </recommendedName>
</protein>
<accession>A0A1H7QMI9</accession>
<dbReference type="AlphaFoldDB" id="A0A1H7QMI9"/>
<dbReference type="InterPro" id="IPR021373">
    <property type="entry name" value="DUF2993"/>
</dbReference>
<dbReference type="RefSeq" id="WP_236655946.1">
    <property type="nucleotide sequence ID" value="NZ_BBPN01000009.1"/>
</dbReference>